<feature type="region of interest" description="Disordered" evidence="1">
    <location>
        <begin position="248"/>
        <end position="279"/>
    </location>
</feature>
<feature type="compositionally biased region" description="Basic residues" evidence="1">
    <location>
        <begin position="450"/>
        <end position="461"/>
    </location>
</feature>
<name>A0ABU6RKM3_9FABA</name>
<dbReference type="EMBL" id="JASCZI010030735">
    <property type="protein sequence ID" value="MED6124577.1"/>
    <property type="molecule type" value="Genomic_DNA"/>
</dbReference>
<evidence type="ECO:0000313" key="2">
    <source>
        <dbReference type="EMBL" id="MED6124577.1"/>
    </source>
</evidence>
<evidence type="ECO:0000313" key="3">
    <source>
        <dbReference type="Proteomes" id="UP001341840"/>
    </source>
</evidence>
<dbReference type="Proteomes" id="UP001341840">
    <property type="component" value="Unassembled WGS sequence"/>
</dbReference>
<feature type="region of interest" description="Disordered" evidence="1">
    <location>
        <begin position="447"/>
        <end position="473"/>
    </location>
</feature>
<evidence type="ECO:0008006" key="4">
    <source>
        <dbReference type="Google" id="ProtNLM"/>
    </source>
</evidence>
<reference evidence="2 3" key="1">
    <citation type="journal article" date="2023" name="Plants (Basel)">
        <title>Bridging the Gap: Combining Genomics and Transcriptomics Approaches to Understand Stylosanthes scabra, an Orphan Legume from the Brazilian Caatinga.</title>
        <authorList>
            <person name="Ferreira-Neto J.R.C."/>
            <person name="da Silva M.D."/>
            <person name="Binneck E."/>
            <person name="de Melo N.F."/>
            <person name="da Silva R.H."/>
            <person name="de Melo A.L.T.M."/>
            <person name="Pandolfi V."/>
            <person name="Bustamante F.O."/>
            <person name="Brasileiro-Vidal A.C."/>
            <person name="Benko-Iseppon A.M."/>
        </authorList>
    </citation>
    <scope>NUCLEOTIDE SEQUENCE [LARGE SCALE GENOMIC DNA]</scope>
    <source>
        <tissue evidence="2">Leaves</tissue>
    </source>
</reference>
<evidence type="ECO:0000256" key="1">
    <source>
        <dbReference type="SAM" id="MobiDB-lite"/>
    </source>
</evidence>
<protein>
    <recommendedName>
        <fullName evidence="4">DUF4283 domain-containing protein</fullName>
    </recommendedName>
</protein>
<proteinExistence type="predicted"/>
<sequence>MGVRRIEDDNGDIQTLGNLKILLECDKALKEKLACGIVGETLHPYRFVELKEKILQDFDNIESIKMMGTMKMLLIFSSVQGAEKALQSDNLLSHFMEVRRWTTGEANRSRRFWLEVTGLPLHGWNKENMHKIGQVWERVLKVEEEEERHFSYFRVLVKANAGPSIRAWVTIEIDEQCLDIFVKEDGLSHALVEQTGMKSDGGADELHVKEISGRDGVKEIPENNTLHNNVDGEHAGCSERAIMEVEVEESRVGETQQTPRVEDENADNDSTNSPIKTRTLDDYRRTDDVIQEWENSFFQKLNEACSGPGIGITVDPVSVFDGKAQPCSPRRNPSEIFSDGKFSDREMQAHQFNESDISSCPVPPGFGKPQSHGDAECGLVNEDGRKKRRWDNEELAFWQESEDEIENSDWEAEETWVIGTRTRLEATHEDRARKYLKSRTDEVAEANKLLTRKSGRKKKNKADKVGVSKSLSQ</sequence>
<keyword evidence="3" id="KW-1185">Reference proteome</keyword>
<accession>A0ABU6RKM3</accession>
<dbReference type="PANTHER" id="PTHR34427:SF5">
    <property type="entry name" value="DUF4283 DOMAIN-CONTAINING PROTEIN"/>
    <property type="match status" value="1"/>
</dbReference>
<gene>
    <name evidence="2" type="ORF">PIB30_060102</name>
</gene>
<dbReference type="PANTHER" id="PTHR34427">
    <property type="entry name" value="DUF4283 DOMAIN PROTEIN"/>
    <property type="match status" value="1"/>
</dbReference>
<organism evidence="2 3">
    <name type="scientific">Stylosanthes scabra</name>
    <dbReference type="NCBI Taxonomy" id="79078"/>
    <lineage>
        <taxon>Eukaryota</taxon>
        <taxon>Viridiplantae</taxon>
        <taxon>Streptophyta</taxon>
        <taxon>Embryophyta</taxon>
        <taxon>Tracheophyta</taxon>
        <taxon>Spermatophyta</taxon>
        <taxon>Magnoliopsida</taxon>
        <taxon>eudicotyledons</taxon>
        <taxon>Gunneridae</taxon>
        <taxon>Pentapetalae</taxon>
        <taxon>rosids</taxon>
        <taxon>fabids</taxon>
        <taxon>Fabales</taxon>
        <taxon>Fabaceae</taxon>
        <taxon>Papilionoideae</taxon>
        <taxon>50 kb inversion clade</taxon>
        <taxon>dalbergioids sensu lato</taxon>
        <taxon>Dalbergieae</taxon>
        <taxon>Pterocarpus clade</taxon>
        <taxon>Stylosanthes</taxon>
    </lineage>
</organism>
<comment type="caution">
    <text evidence="2">The sequence shown here is derived from an EMBL/GenBank/DDBJ whole genome shotgun (WGS) entry which is preliminary data.</text>
</comment>